<reference evidence="1 2" key="1">
    <citation type="submission" date="2019-03" db="EMBL/GenBank/DDBJ databases">
        <title>First draft genome of Liparis tanakae, snailfish: a comprehensive survey of snailfish specific genes.</title>
        <authorList>
            <person name="Kim W."/>
            <person name="Song I."/>
            <person name="Jeong J.-H."/>
            <person name="Kim D."/>
            <person name="Kim S."/>
            <person name="Ryu S."/>
            <person name="Song J.Y."/>
            <person name="Lee S.K."/>
        </authorList>
    </citation>
    <scope>NUCLEOTIDE SEQUENCE [LARGE SCALE GENOMIC DNA]</scope>
    <source>
        <tissue evidence="1">Muscle</tissue>
    </source>
</reference>
<protein>
    <submittedName>
        <fullName evidence="1">Uncharacterized protein</fullName>
    </submittedName>
</protein>
<accession>A0A4Z2GZF2</accession>
<gene>
    <name evidence="1" type="ORF">EYF80_031780</name>
</gene>
<dbReference type="Proteomes" id="UP000314294">
    <property type="component" value="Unassembled WGS sequence"/>
</dbReference>
<evidence type="ECO:0000313" key="2">
    <source>
        <dbReference type="Proteomes" id="UP000314294"/>
    </source>
</evidence>
<name>A0A4Z2GZF2_9TELE</name>
<comment type="caution">
    <text evidence="1">The sequence shown here is derived from an EMBL/GenBank/DDBJ whole genome shotgun (WGS) entry which is preliminary data.</text>
</comment>
<sequence length="83" mass="8952">MVPISAVTTETMVTPVLTTICRANSSWNCCETENRKTSVRMLLISASSAEVCGAGMSGLLLLRILDWRSIEPTVAAVPRPMVL</sequence>
<dbReference type="EMBL" id="SRLO01000391">
    <property type="protein sequence ID" value="TNN58032.1"/>
    <property type="molecule type" value="Genomic_DNA"/>
</dbReference>
<organism evidence="1 2">
    <name type="scientific">Liparis tanakae</name>
    <name type="common">Tanaka's snailfish</name>
    <dbReference type="NCBI Taxonomy" id="230148"/>
    <lineage>
        <taxon>Eukaryota</taxon>
        <taxon>Metazoa</taxon>
        <taxon>Chordata</taxon>
        <taxon>Craniata</taxon>
        <taxon>Vertebrata</taxon>
        <taxon>Euteleostomi</taxon>
        <taxon>Actinopterygii</taxon>
        <taxon>Neopterygii</taxon>
        <taxon>Teleostei</taxon>
        <taxon>Neoteleostei</taxon>
        <taxon>Acanthomorphata</taxon>
        <taxon>Eupercaria</taxon>
        <taxon>Perciformes</taxon>
        <taxon>Cottioidei</taxon>
        <taxon>Cottales</taxon>
        <taxon>Liparidae</taxon>
        <taxon>Liparis</taxon>
    </lineage>
</organism>
<dbReference type="AlphaFoldDB" id="A0A4Z2GZF2"/>
<keyword evidence="2" id="KW-1185">Reference proteome</keyword>
<evidence type="ECO:0000313" key="1">
    <source>
        <dbReference type="EMBL" id="TNN58032.1"/>
    </source>
</evidence>
<proteinExistence type="predicted"/>